<dbReference type="EMBL" id="SRLO01000111">
    <property type="protein sequence ID" value="TNN74705.1"/>
    <property type="molecule type" value="Genomic_DNA"/>
</dbReference>
<dbReference type="Proteomes" id="UP000314294">
    <property type="component" value="Unassembled WGS sequence"/>
</dbReference>
<evidence type="ECO:0000313" key="2">
    <source>
        <dbReference type="EMBL" id="TNN74705.1"/>
    </source>
</evidence>
<organism evidence="2 3">
    <name type="scientific">Liparis tanakae</name>
    <name type="common">Tanaka's snailfish</name>
    <dbReference type="NCBI Taxonomy" id="230148"/>
    <lineage>
        <taxon>Eukaryota</taxon>
        <taxon>Metazoa</taxon>
        <taxon>Chordata</taxon>
        <taxon>Craniata</taxon>
        <taxon>Vertebrata</taxon>
        <taxon>Euteleostomi</taxon>
        <taxon>Actinopterygii</taxon>
        <taxon>Neopterygii</taxon>
        <taxon>Teleostei</taxon>
        <taxon>Neoteleostei</taxon>
        <taxon>Acanthomorphata</taxon>
        <taxon>Eupercaria</taxon>
        <taxon>Perciformes</taxon>
        <taxon>Cottioidei</taxon>
        <taxon>Cottales</taxon>
        <taxon>Liparidae</taxon>
        <taxon>Liparis</taxon>
    </lineage>
</organism>
<accession>A0A4Z2IB86</accession>
<protein>
    <submittedName>
        <fullName evidence="2">Uncharacterized protein</fullName>
    </submittedName>
</protein>
<gene>
    <name evidence="2" type="ORF">EYF80_015023</name>
</gene>
<evidence type="ECO:0000313" key="3">
    <source>
        <dbReference type="Proteomes" id="UP000314294"/>
    </source>
</evidence>
<proteinExistence type="predicted"/>
<dbReference type="AlphaFoldDB" id="A0A4Z2IB86"/>
<name>A0A4Z2IB86_9TELE</name>
<keyword evidence="3" id="KW-1185">Reference proteome</keyword>
<reference evidence="2 3" key="1">
    <citation type="submission" date="2019-03" db="EMBL/GenBank/DDBJ databases">
        <title>First draft genome of Liparis tanakae, snailfish: a comprehensive survey of snailfish specific genes.</title>
        <authorList>
            <person name="Kim W."/>
            <person name="Song I."/>
            <person name="Jeong J.-H."/>
            <person name="Kim D."/>
            <person name="Kim S."/>
            <person name="Ryu S."/>
            <person name="Song J.Y."/>
            <person name="Lee S.K."/>
        </authorList>
    </citation>
    <scope>NUCLEOTIDE SEQUENCE [LARGE SCALE GENOMIC DNA]</scope>
    <source>
        <tissue evidence="2">Muscle</tissue>
    </source>
</reference>
<feature type="region of interest" description="Disordered" evidence="1">
    <location>
        <begin position="1"/>
        <end position="36"/>
    </location>
</feature>
<evidence type="ECO:0000256" key="1">
    <source>
        <dbReference type="SAM" id="MobiDB-lite"/>
    </source>
</evidence>
<comment type="caution">
    <text evidence="2">The sequence shown here is derived from an EMBL/GenBank/DDBJ whole genome shotgun (WGS) entry which is preliminary data.</text>
</comment>
<sequence length="221" mass="23799">MMGAGRSCRKPLRASVREATSYWSRSTETGSEETKDREALEIMDVINDSHPVSGKGSCCREPGAVNQRRTPDIQRMGYLNGSAGKQRLSPVARPRQTKAITQHAGQGAGTETPYVCIGGRGEPHRMDPSTTDRGAGLREKVAITKSVCSFSTADSAMDLSIRSTVGSLIFQSRGRGPSIFTCSNFSEIIKDQCVRPTHIQLTKPAARCTLSASTGMAPHLI</sequence>